<feature type="transmembrane region" description="Helical" evidence="3">
    <location>
        <begin position="410"/>
        <end position="435"/>
    </location>
</feature>
<feature type="transmembrane region" description="Helical" evidence="3">
    <location>
        <begin position="625"/>
        <end position="647"/>
    </location>
</feature>
<feature type="transmembrane region" description="Helical" evidence="3">
    <location>
        <begin position="588"/>
        <end position="605"/>
    </location>
</feature>
<organism evidence="6">
    <name type="scientific">uncultured Solirubrobacteraceae bacterium</name>
    <dbReference type="NCBI Taxonomy" id="1162706"/>
    <lineage>
        <taxon>Bacteria</taxon>
        <taxon>Bacillati</taxon>
        <taxon>Actinomycetota</taxon>
        <taxon>Thermoleophilia</taxon>
        <taxon>Solirubrobacterales</taxon>
        <taxon>Solirubrobacteraceae</taxon>
        <taxon>environmental samples</taxon>
    </lineage>
</organism>
<feature type="transmembrane region" description="Helical" evidence="3">
    <location>
        <begin position="547"/>
        <end position="568"/>
    </location>
</feature>
<feature type="domain" description="Glycosyl transferase family 1" evidence="4">
    <location>
        <begin position="188"/>
        <end position="339"/>
    </location>
</feature>
<feature type="transmembrane region" description="Helical" evidence="3">
    <location>
        <begin position="487"/>
        <end position="504"/>
    </location>
</feature>
<feature type="transmembrane region" description="Helical" evidence="3">
    <location>
        <begin position="668"/>
        <end position="689"/>
    </location>
</feature>
<sequence>MHVLLLTDRDWTHPQGGGTGTNLLGQVARWLEWGHRVTVVAGDYPGAEAVSRPHPALEIHRMGSRLSVFGRAALASRRGLGADADVILEVVNGIAFFTPLWWWLRAPVVTLVHHVHQDHYVTELGLRGRVAAFLLERVPLTLLYRRRPFLTISDSARRDLVALGVPPGHIHVAYLGTEPSPVPAVPEADEPTLLYLGRLKAYKRVETVLDVLESVPGARLDIAGDGDHRPALEAEIAERGIGDRVTLHGFVSEEDKARLYDRAWVSLTASSAEGWCLTVMEAADRGTPSAALAVGGLPESIVDGQTGVLARTPGELASAVGDLVGQPERRRALAEAARARARGFTWDATARANLAVLERSAAEGRQGVREVLAGSETGTAAGLAGATLLNNAIQLLFTVAITRVLGVDGYGALAALVSAFLVLLVGGQSVQAAAAREAALGRLGSHGELRGTLRRWTLSLVALTAGAAALGAGLREPLAALIGVEEHPWAAAAVLPTGGLWLLLSLQRGALQGLHAFRPVALSLIGEAGSRLVLGLALGLAGAGVTGVFLATPLCFVAVSVALGAVLARRLGPAAAAARGRGRSLRSLATEGWVPIVGLLLLAVLQNVDVIIARHELGAERAGSYAVAAVAAKVVVWVAIGVGLQLLPQATARAARGEDPRPVLVRALAVLAVIAAPSLLIFALVPELVLRTAFGPETVDAAGALPVLGLAMTLLAVAYLTVQYMVALGEVRFLWVLAVVAVAEVLLLFGGSPSITGFAAVVLGAQVIAAGAVLALGLRARPALAAP</sequence>
<evidence type="ECO:0000256" key="2">
    <source>
        <dbReference type="ARBA" id="ARBA00022679"/>
    </source>
</evidence>
<protein>
    <recommendedName>
        <fullName evidence="7">Glycosyltransferase</fullName>
    </recommendedName>
</protein>
<dbReference type="Pfam" id="PF00534">
    <property type="entry name" value="Glycos_transf_1"/>
    <property type="match status" value="1"/>
</dbReference>
<dbReference type="EMBL" id="CADCVO010000598">
    <property type="protein sequence ID" value="CAA9527743.1"/>
    <property type="molecule type" value="Genomic_DNA"/>
</dbReference>
<keyword evidence="3" id="KW-0472">Membrane</keyword>
<accession>A0A6J4TPS6</accession>
<gene>
    <name evidence="6" type="ORF">AVDCRST_MAG13-3888</name>
</gene>
<reference evidence="6" key="1">
    <citation type="submission" date="2020-02" db="EMBL/GenBank/DDBJ databases">
        <authorList>
            <person name="Meier V. D."/>
        </authorList>
    </citation>
    <scope>NUCLEOTIDE SEQUENCE</scope>
    <source>
        <strain evidence="6">AVDCRST_MAG13</strain>
    </source>
</reference>
<feature type="transmembrane region" description="Helical" evidence="3">
    <location>
        <begin position="516"/>
        <end position="541"/>
    </location>
</feature>
<dbReference type="SUPFAM" id="SSF53756">
    <property type="entry name" value="UDP-Glycosyltransferase/glycogen phosphorylase"/>
    <property type="match status" value="1"/>
</dbReference>
<dbReference type="Gene3D" id="3.40.50.2000">
    <property type="entry name" value="Glycogen Phosphorylase B"/>
    <property type="match status" value="2"/>
</dbReference>
<name>A0A6J4TPS6_9ACTN</name>
<dbReference type="PANTHER" id="PTHR45947:SF3">
    <property type="entry name" value="SULFOQUINOVOSYL TRANSFERASE SQD2"/>
    <property type="match status" value="1"/>
</dbReference>
<dbReference type="AlphaFoldDB" id="A0A6J4TPS6"/>
<evidence type="ECO:0000259" key="4">
    <source>
        <dbReference type="Pfam" id="PF00534"/>
    </source>
</evidence>
<evidence type="ECO:0000256" key="1">
    <source>
        <dbReference type="ARBA" id="ARBA00022676"/>
    </source>
</evidence>
<dbReference type="InterPro" id="IPR028098">
    <property type="entry name" value="Glyco_trans_4-like_N"/>
</dbReference>
<evidence type="ECO:0008006" key="7">
    <source>
        <dbReference type="Google" id="ProtNLM"/>
    </source>
</evidence>
<dbReference type="InterPro" id="IPR050194">
    <property type="entry name" value="Glycosyltransferase_grp1"/>
</dbReference>
<evidence type="ECO:0000259" key="5">
    <source>
        <dbReference type="Pfam" id="PF13439"/>
    </source>
</evidence>
<keyword evidence="1" id="KW-0328">Glycosyltransferase</keyword>
<proteinExistence type="predicted"/>
<dbReference type="Pfam" id="PF13439">
    <property type="entry name" value="Glyco_transf_4"/>
    <property type="match status" value="1"/>
</dbReference>
<feature type="transmembrane region" description="Helical" evidence="3">
    <location>
        <begin position="701"/>
        <end position="721"/>
    </location>
</feature>
<feature type="transmembrane region" description="Helical" evidence="3">
    <location>
        <begin position="733"/>
        <end position="751"/>
    </location>
</feature>
<feature type="transmembrane region" description="Helical" evidence="3">
    <location>
        <begin position="456"/>
        <end position="475"/>
    </location>
</feature>
<feature type="domain" description="Glycosyltransferase subfamily 4-like N-terminal" evidence="5">
    <location>
        <begin position="17"/>
        <end position="178"/>
    </location>
</feature>
<keyword evidence="2" id="KW-0808">Transferase</keyword>
<evidence type="ECO:0000256" key="3">
    <source>
        <dbReference type="SAM" id="Phobius"/>
    </source>
</evidence>
<dbReference type="InterPro" id="IPR001296">
    <property type="entry name" value="Glyco_trans_1"/>
</dbReference>
<dbReference type="PANTHER" id="PTHR45947">
    <property type="entry name" value="SULFOQUINOVOSYL TRANSFERASE SQD2"/>
    <property type="match status" value="1"/>
</dbReference>
<dbReference type="GO" id="GO:1901137">
    <property type="term" value="P:carbohydrate derivative biosynthetic process"/>
    <property type="evidence" value="ECO:0007669"/>
    <property type="project" value="UniProtKB-ARBA"/>
</dbReference>
<dbReference type="GO" id="GO:0016757">
    <property type="term" value="F:glycosyltransferase activity"/>
    <property type="evidence" value="ECO:0007669"/>
    <property type="project" value="UniProtKB-KW"/>
</dbReference>
<evidence type="ECO:0000313" key="6">
    <source>
        <dbReference type="EMBL" id="CAA9527743.1"/>
    </source>
</evidence>
<keyword evidence="3" id="KW-1133">Transmembrane helix</keyword>
<keyword evidence="3" id="KW-0812">Transmembrane</keyword>
<dbReference type="CDD" id="cd03801">
    <property type="entry name" value="GT4_PimA-like"/>
    <property type="match status" value="1"/>
</dbReference>
<feature type="transmembrane region" description="Helical" evidence="3">
    <location>
        <begin position="757"/>
        <end position="778"/>
    </location>
</feature>